<evidence type="ECO:0000256" key="3">
    <source>
        <dbReference type="ARBA" id="ARBA00022729"/>
    </source>
</evidence>
<dbReference type="AlphaFoldDB" id="A0A8C8XVU6"/>
<evidence type="ECO:0000256" key="2">
    <source>
        <dbReference type="ARBA" id="ARBA00022525"/>
    </source>
</evidence>
<dbReference type="PANTHER" id="PTHR24019:SF12">
    <property type="entry name" value="ADIPOLIN"/>
    <property type="match status" value="1"/>
</dbReference>
<keyword evidence="6" id="KW-1185">Reference proteome</keyword>
<proteinExistence type="predicted"/>
<keyword evidence="3 4" id="KW-0732">Signal</keyword>
<evidence type="ECO:0008006" key="7">
    <source>
        <dbReference type="Google" id="ProtNLM"/>
    </source>
</evidence>
<keyword evidence="2" id="KW-0964">Secreted</keyword>
<dbReference type="Proteomes" id="UP000694399">
    <property type="component" value="Chromosome C2"/>
</dbReference>
<feature type="chain" id="PRO_5034095377" description="C1q domain-containing protein" evidence="4">
    <location>
        <begin position="25"/>
        <end position="261"/>
    </location>
</feature>
<evidence type="ECO:0000313" key="6">
    <source>
        <dbReference type="Proteomes" id="UP000694399"/>
    </source>
</evidence>
<dbReference type="Ensembl" id="ENSPLOT00000025912.1">
    <property type="protein sequence ID" value="ENSPLOP00000023461.1"/>
    <property type="gene ID" value="ENSPLOG00000017205.1"/>
</dbReference>
<feature type="signal peptide" evidence="4">
    <location>
        <begin position="1"/>
        <end position="24"/>
    </location>
</feature>
<evidence type="ECO:0000256" key="1">
    <source>
        <dbReference type="ARBA" id="ARBA00004613"/>
    </source>
</evidence>
<dbReference type="GeneTree" id="ENSGT00940000160300"/>
<reference evidence="5" key="3">
    <citation type="submission" date="2025-09" db="UniProtKB">
        <authorList>
            <consortium name="Ensembl"/>
        </authorList>
    </citation>
    <scope>IDENTIFICATION</scope>
</reference>
<dbReference type="InterPro" id="IPR052136">
    <property type="entry name" value="Adipolin/Erythroferrone-rel"/>
</dbReference>
<reference evidence="5" key="1">
    <citation type="journal article" date="2019" name="bioRxiv">
        <title>Long live the king: chromosome-level assembly of the lion (Panthera leo) using linked-read, Hi-C, and long read data.</title>
        <authorList>
            <person name="Armstrong E.E."/>
            <person name="Taylor R.W."/>
            <person name="Miller D.E."/>
            <person name="Kaelin C."/>
            <person name="Barsh G."/>
            <person name="Hadly E.A."/>
            <person name="Petrov D."/>
        </authorList>
    </citation>
    <scope>NUCLEOTIDE SEQUENCE [LARGE SCALE GENOMIC DNA]</scope>
</reference>
<name>A0A8C8XVU6_PANLE</name>
<evidence type="ECO:0000313" key="5">
    <source>
        <dbReference type="Ensembl" id="ENSPLOP00000023461.1"/>
    </source>
</evidence>
<dbReference type="GO" id="GO:0005615">
    <property type="term" value="C:extracellular space"/>
    <property type="evidence" value="ECO:0007669"/>
    <property type="project" value="TreeGrafter"/>
</dbReference>
<dbReference type="GO" id="GO:0046628">
    <property type="term" value="P:positive regulation of insulin receptor signaling pathway"/>
    <property type="evidence" value="ECO:0007669"/>
    <property type="project" value="TreeGrafter"/>
</dbReference>
<dbReference type="GO" id="GO:0005179">
    <property type="term" value="F:hormone activity"/>
    <property type="evidence" value="ECO:0007669"/>
    <property type="project" value="TreeGrafter"/>
</dbReference>
<evidence type="ECO:0000256" key="4">
    <source>
        <dbReference type="SAM" id="SignalP"/>
    </source>
</evidence>
<protein>
    <recommendedName>
        <fullName evidence="7">C1q domain-containing protein</fullName>
    </recommendedName>
</protein>
<dbReference type="GO" id="GO:0045721">
    <property type="term" value="P:negative regulation of gluconeogenesis"/>
    <property type="evidence" value="ECO:0007669"/>
    <property type="project" value="TreeGrafter"/>
</dbReference>
<organism evidence="5 6">
    <name type="scientific">Panthera leo</name>
    <name type="common">Lion</name>
    <dbReference type="NCBI Taxonomy" id="9689"/>
    <lineage>
        <taxon>Eukaryota</taxon>
        <taxon>Metazoa</taxon>
        <taxon>Chordata</taxon>
        <taxon>Craniata</taxon>
        <taxon>Vertebrata</taxon>
        <taxon>Euteleostomi</taxon>
        <taxon>Mammalia</taxon>
        <taxon>Eutheria</taxon>
        <taxon>Laurasiatheria</taxon>
        <taxon>Carnivora</taxon>
        <taxon>Feliformia</taxon>
        <taxon>Felidae</taxon>
        <taxon>Pantherinae</taxon>
        <taxon>Panthera</taxon>
    </lineage>
</organism>
<dbReference type="PANTHER" id="PTHR24019">
    <property type="entry name" value="ADIPOLIN"/>
    <property type="match status" value="1"/>
</dbReference>
<comment type="subcellular location">
    <subcellularLocation>
        <location evidence="1">Secreted</location>
    </subcellularLocation>
</comment>
<dbReference type="GO" id="GO:0046326">
    <property type="term" value="P:positive regulation of D-glucose import"/>
    <property type="evidence" value="ECO:0007669"/>
    <property type="project" value="TreeGrafter"/>
</dbReference>
<accession>A0A8C8XVU6</accession>
<reference evidence="5" key="2">
    <citation type="submission" date="2025-08" db="UniProtKB">
        <authorList>
            <consortium name="Ensembl"/>
        </authorList>
    </citation>
    <scope>IDENTIFICATION</scope>
</reference>
<sequence length="261" mass="27014">MCKMRAQALQLAVHLLSLQPTAQGAFLRGSGLSLASGRFTAPVTAIFQFSASLHVGEWGRPPDLGPLLQPHLPGGLTQGHPPPALSRSWAYIWQCVLKAPSPSPLPLSAPSSLRAVAGQALSPQTTGSRRAGHGCGLGTQCGRSSASSPCVIDTCEWAFLGGALNAGRSRGVVPQCRPRCVWGWGPGPAVSCALTPVLRALSRSLEAISGLESRGRVFTMQVQGLLHLQAGQYASIFVDNGSGTALTIQSGSSFSGLLLGT</sequence>